<dbReference type="SMART" id="SM00382">
    <property type="entry name" value="AAA"/>
    <property type="match status" value="1"/>
</dbReference>
<feature type="domain" description="ABC transmembrane type-1" evidence="11">
    <location>
        <begin position="13"/>
        <end position="295"/>
    </location>
</feature>
<keyword evidence="8 9" id="KW-0472">Membrane</keyword>
<name>E7FY83_ERYRH</name>
<evidence type="ECO:0000259" key="10">
    <source>
        <dbReference type="PROSITE" id="PS50893"/>
    </source>
</evidence>
<dbReference type="EMBL" id="ACLK02000003">
    <property type="protein sequence ID" value="EFY08457.1"/>
    <property type="molecule type" value="Genomic_DNA"/>
</dbReference>
<dbReference type="STRING" id="1648.A2I91_08990"/>
<feature type="transmembrane region" description="Helical" evidence="9">
    <location>
        <begin position="155"/>
        <end position="173"/>
    </location>
</feature>
<dbReference type="InterPro" id="IPR011527">
    <property type="entry name" value="ABC1_TM_dom"/>
</dbReference>
<dbReference type="Pfam" id="PF00664">
    <property type="entry name" value="ABC_membrane"/>
    <property type="match status" value="1"/>
</dbReference>
<dbReference type="GO" id="GO:0016887">
    <property type="term" value="F:ATP hydrolysis activity"/>
    <property type="evidence" value="ECO:0007669"/>
    <property type="project" value="InterPro"/>
</dbReference>
<dbReference type="InterPro" id="IPR017871">
    <property type="entry name" value="ABC_transporter-like_CS"/>
</dbReference>
<evidence type="ECO:0000256" key="9">
    <source>
        <dbReference type="SAM" id="Phobius"/>
    </source>
</evidence>
<dbReference type="Proteomes" id="UP000003028">
    <property type="component" value="Unassembled WGS sequence"/>
</dbReference>
<keyword evidence="5" id="KW-0547">Nucleotide-binding</keyword>
<dbReference type="GO" id="GO:0005886">
    <property type="term" value="C:plasma membrane"/>
    <property type="evidence" value="ECO:0007669"/>
    <property type="project" value="UniProtKB-SubCell"/>
</dbReference>
<evidence type="ECO:0000256" key="2">
    <source>
        <dbReference type="ARBA" id="ARBA00022448"/>
    </source>
</evidence>
<dbReference type="GO" id="GO:0005524">
    <property type="term" value="F:ATP binding"/>
    <property type="evidence" value="ECO:0007669"/>
    <property type="project" value="UniProtKB-KW"/>
</dbReference>
<evidence type="ECO:0000256" key="5">
    <source>
        <dbReference type="ARBA" id="ARBA00022741"/>
    </source>
</evidence>
<evidence type="ECO:0000256" key="4">
    <source>
        <dbReference type="ARBA" id="ARBA00022692"/>
    </source>
</evidence>
<evidence type="ECO:0000313" key="12">
    <source>
        <dbReference type="EMBL" id="EFY08457.1"/>
    </source>
</evidence>
<protein>
    <submittedName>
        <fullName evidence="12">ABC transporter, ATP-binding protein</fullName>
    </submittedName>
</protein>
<dbReference type="SUPFAM" id="SSF52540">
    <property type="entry name" value="P-loop containing nucleoside triphosphate hydrolases"/>
    <property type="match status" value="1"/>
</dbReference>
<evidence type="ECO:0000256" key="7">
    <source>
        <dbReference type="ARBA" id="ARBA00022989"/>
    </source>
</evidence>
<feature type="transmembrane region" description="Helical" evidence="9">
    <location>
        <begin position="130"/>
        <end position="149"/>
    </location>
</feature>
<keyword evidence="2" id="KW-0813">Transport</keyword>
<feature type="domain" description="ABC transporter" evidence="10">
    <location>
        <begin position="328"/>
        <end position="556"/>
    </location>
</feature>
<keyword evidence="7 9" id="KW-1133">Transmembrane helix</keyword>
<dbReference type="InterPro" id="IPR036640">
    <property type="entry name" value="ABC1_TM_sf"/>
</dbReference>
<dbReference type="FunFam" id="3.40.50.300:FF:000854">
    <property type="entry name" value="Multidrug ABC transporter ATP-binding protein"/>
    <property type="match status" value="1"/>
</dbReference>
<dbReference type="InterPro" id="IPR027417">
    <property type="entry name" value="P-loop_NTPase"/>
</dbReference>
<reference evidence="12" key="1">
    <citation type="submission" date="2011-01" db="EMBL/GenBank/DDBJ databases">
        <authorList>
            <person name="Muzny D."/>
            <person name="Qin X."/>
            <person name="Buhay C."/>
            <person name="Dugan-Rocha S."/>
            <person name="Ding Y."/>
            <person name="Chen G."/>
            <person name="Hawes A."/>
            <person name="Holder M."/>
            <person name="Jhangiani S."/>
            <person name="Johnson A."/>
            <person name="Khan Z."/>
            <person name="Li Z."/>
            <person name="Liu W."/>
            <person name="Liu X."/>
            <person name="Perez L."/>
            <person name="Shen H."/>
            <person name="Wang Q."/>
            <person name="Watt J."/>
            <person name="Xi L."/>
            <person name="Xin Y."/>
            <person name="Zhou J."/>
            <person name="Deng J."/>
            <person name="Jiang H."/>
            <person name="Liu Y."/>
            <person name="Qu J."/>
            <person name="Song X.-Z."/>
            <person name="Zhang L."/>
            <person name="Villasana D."/>
            <person name="Johnson A."/>
            <person name="Liu J."/>
            <person name="Liyanage D."/>
            <person name="Lorensuhewa L."/>
            <person name="Robinson T."/>
            <person name="Song A."/>
            <person name="Song B.-B."/>
            <person name="Dinh H."/>
            <person name="Thornton R."/>
            <person name="Coyle M."/>
            <person name="Francisco L."/>
            <person name="Jackson L."/>
            <person name="Javaid M."/>
            <person name="Korchina V."/>
            <person name="Kovar C."/>
            <person name="Mata R."/>
            <person name="Mathew T."/>
            <person name="Ngo R."/>
            <person name="Nguyen L."/>
            <person name="Nguyen N."/>
            <person name="Okwuonu G."/>
            <person name="Ongeri F."/>
            <person name="Pham C."/>
            <person name="Simmons D."/>
            <person name="Wilczek-Boney K."/>
            <person name="Hale W."/>
            <person name="Jakkamsetti A."/>
            <person name="Pham P."/>
            <person name="Ruth R."/>
            <person name="San Lucas F."/>
            <person name="Warren J."/>
            <person name="Zhang J."/>
            <person name="Zhao Z."/>
            <person name="Zhou C."/>
            <person name="Zhu D."/>
            <person name="Lee S."/>
            <person name="Bess C."/>
            <person name="Blankenburg K."/>
            <person name="Forbes L."/>
            <person name="Fu Q."/>
            <person name="Gubbala S."/>
            <person name="Hirani K."/>
            <person name="Jayaseelan J.C."/>
            <person name="Lara F."/>
            <person name="Munidasa M."/>
            <person name="Palculict T."/>
            <person name="Patil S."/>
            <person name="Pu L.-L."/>
            <person name="Saada N."/>
            <person name="Tang L."/>
            <person name="Weissenberger G."/>
            <person name="Zhu Y."/>
            <person name="Hemphill L."/>
            <person name="Shang Y."/>
            <person name="Youmans B."/>
            <person name="Ayvaz T."/>
            <person name="Ross M."/>
            <person name="Santibanez J."/>
            <person name="Aqrawi P."/>
            <person name="Gross S."/>
            <person name="Joshi V."/>
            <person name="Fowler G."/>
            <person name="Nazareth L."/>
            <person name="Reid J."/>
            <person name="Worley K."/>
            <person name="Petrosino J."/>
            <person name="Highlander S."/>
            <person name="Gibbs R."/>
        </authorList>
    </citation>
    <scope>NUCLEOTIDE SEQUENCE [LARGE SCALE GENOMIC DNA]</scope>
    <source>
        <strain evidence="12">ATCC 19414</strain>
    </source>
</reference>
<dbReference type="GO" id="GO:0015421">
    <property type="term" value="F:ABC-type oligopeptide transporter activity"/>
    <property type="evidence" value="ECO:0007669"/>
    <property type="project" value="TreeGrafter"/>
</dbReference>
<evidence type="ECO:0000256" key="3">
    <source>
        <dbReference type="ARBA" id="ARBA00022475"/>
    </source>
</evidence>
<feature type="transmembrane region" description="Helical" evidence="9">
    <location>
        <begin position="12"/>
        <end position="34"/>
    </location>
</feature>
<dbReference type="InterPro" id="IPR003593">
    <property type="entry name" value="AAA+_ATPase"/>
</dbReference>
<dbReference type="AlphaFoldDB" id="E7FY83"/>
<dbReference type="InterPro" id="IPR003439">
    <property type="entry name" value="ABC_transporter-like_ATP-bd"/>
</dbReference>
<dbReference type="Pfam" id="PF00005">
    <property type="entry name" value="ABC_tran"/>
    <property type="match status" value="1"/>
</dbReference>
<dbReference type="PANTHER" id="PTHR43394">
    <property type="entry name" value="ATP-DEPENDENT PERMEASE MDL1, MITOCHONDRIAL"/>
    <property type="match status" value="1"/>
</dbReference>
<keyword evidence="3" id="KW-1003">Cell membrane</keyword>
<dbReference type="PROSITE" id="PS50929">
    <property type="entry name" value="ABC_TM1F"/>
    <property type="match status" value="1"/>
</dbReference>
<accession>E7FY83</accession>
<proteinExistence type="predicted"/>
<organism evidence="12 13">
    <name type="scientific">Erysipelothrix rhusiopathiae ATCC 19414</name>
    <dbReference type="NCBI Taxonomy" id="525280"/>
    <lineage>
        <taxon>Bacteria</taxon>
        <taxon>Bacillati</taxon>
        <taxon>Bacillota</taxon>
        <taxon>Erysipelotrichia</taxon>
        <taxon>Erysipelotrichales</taxon>
        <taxon>Erysipelotrichaceae</taxon>
        <taxon>Erysipelothrix</taxon>
    </lineage>
</organism>
<evidence type="ECO:0000256" key="8">
    <source>
        <dbReference type="ARBA" id="ARBA00023136"/>
    </source>
</evidence>
<comment type="caution">
    <text evidence="12">The sequence shown here is derived from an EMBL/GenBank/DDBJ whole genome shotgun (WGS) entry which is preliminary data.</text>
</comment>
<dbReference type="PANTHER" id="PTHR43394:SF1">
    <property type="entry name" value="ATP-BINDING CASSETTE SUB-FAMILY B MEMBER 10, MITOCHONDRIAL"/>
    <property type="match status" value="1"/>
</dbReference>
<dbReference type="PROSITE" id="PS50893">
    <property type="entry name" value="ABC_TRANSPORTER_2"/>
    <property type="match status" value="1"/>
</dbReference>
<evidence type="ECO:0000313" key="13">
    <source>
        <dbReference type="Proteomes" id="UP000003028"/>
    </source>
</evidence>
<comment type="subcellular location">
    <subcellularLocation>
        <location evidence="1">Cell membrane</location>
        <topology evidence="1">Multi-pass membrane protein</topology>
    </subcellularLocation>
</comment>
<evidence type="ECO:0000259" key="11">
    <source>
        <dbReference type="PROSITE" id="PS50929"/>
    </source>
</evidence>
<gene>
    <name evidence="12" type="ORF">HMPREF0357_11610</name>
</gene>
<dbReference type="CDD" id="cd18548">
    <property type="entry name" value="ABC_6TM_Tm287_like"/>
    <property type="match status" value="1"/>
</dbReference>
<evidence type="ECO:0000256" key="1">
    <source>
        <dbReference type="ARBA" id="ARBA00004651"/>
    </source>
</evidence>
<feature type="transmembrane region" description="Helical" evidence="9">
    <location>
        <begin position="272"/>
        <end position="294"/>
    </location>
</feature>
<dbReference type="Gene3D" id="3.40.50.300">
    <property type="entry name" value="P-loop containing nucleotide triphosphate hydrolases"/>
    <property type="match status" value="1"/>
</dbReference>
<keyword evidence="6 12" id="KW-0067">ATP-binding</keyword>
<dbReference type="InterPro" id="IPR039421">
    <property type="entry name" value="Type_1_exporter"/>
</dbReference>
<feature type="transmembrane region" description="Helical" evidence="9">
    <location>
        <begin position="229"/>
        <end position="252"/>
    </location>
</feature>
<keyword evidence="13" id="KW-1185">Reference proteome</keyword>
<feature type="transmembrane region" description="Helical" evidence="9">
    <location>
        <begin position="54"/>
        <end position="74"/>
    </location>
</feature>
<dbReference type="Gene3D" id="1.20.1560.10">
    <property type="entry name" value="ABC transporter type 1, transmembrane domain"/>
    <property type="match status" value="1"/>
</dbReference>
<dbReference type="SUPFAM" id="SSF90123">
    <property type="entry name" value="ABC transporter transmembrane region"/>
    <property type="match status" value="1"/>
</dbReference>
<keyword evidence="4 9" id="KW-0812">Transmembrane</keyword>
<evidence type="ECO:0000256" key="6">
    <source>
        <dbReference type="ARBA" id="ARBA00022840"/>
    </source>
</evidence>
<dbReference type="PROSITE" id="PS00211">
    <property type="entry name" value="ABC_TRANSPORTER_1"/>
    <property type="match status" value="1"/>
</dbReference>
<sequence length="565" mass="63423">MMDFFKGYKFKTVIAVVFKFIEAVFELFLPLLMVKLIDVGIAGNDFKYIYKMSGYMLLFTILGYTSSIVCQYLASQISQQVGGRIRLSLFKKINTLSLGDTNLYSSSMLTTRVTTDVNQIQEMIAKTIRLAVRAPMIMLGSLYALYHLSPTLGKQLMIALPLFLVVVGLFMRFSMVYHLDAQTSLDQVGHKVKEYLSGVRIVRAFSQNDREINNFTNHNNTLENKQLKVGFVSTLSSPLTSFMMNLVLVVLVYSGALQINEGMMTQGQMVAVINYCTQLVMTLIVFMNLVMIFARGYTSKKRVDEILELESSMDVSGESILSEGPIKIEFQDVSFAYPHTNRKVLRNLNLKINPSETLGIIGLTGSGKSSLVKLLPRLYDVSDGTLKINDKNITSYSVESLRNRIGYVSQSASFLSVTMEDNIRMGQESDIEKALEHAEGKELVDKGLDLKVQEGGTNLSGGQRQRLSIARALAKKPSLLIFDDSFSALDYLTDKRLRKNLERYYAQSTKIIISQRTSSVMSADSIIVIDKGTIIAQGSHETLLERCNLYQRIYALQEEGTHEKK</sequence>